<name>A0A5J4X699_9EUKA</name>
<evidence type="ECO:0000256" key="1">
    <source>
        <dbReference type="SAM" id="MobiDB-lite"/>
    </source>
</evidence>
<dbReference type="EMBL" id="SNRW01000183">
    <property type="protein sequence ID" value="KAA6402797.1"/>
    <property type="molecule type" value="Genomic_DNA"/>
</dbReference>
<protein>
    <submittedName>
        <fullName evidence="2">Uncharacterized protein</fullName>
    </submittedName>
</protein>
<evidence type="ECO:0000313" key="2">
    <source>
        <dbReference type="EMBL" id="KAA6402797.1"/>
    </source>
</evidence>
<evidence type="ECO:0000313" key="3">
    <source>
        <dbReference type="Proteomes" id="UP000324800"/>
    </source>
</evidence>
<reference evidence="2 3" key="1">
    <citation type="submission" date="2019-03" db="EMBL/GenBank/DDBJ databases">
        <title>Single cell metagenomics reveals metabolic interactions within the superorganism composed of flagellate Streblomastix strix and complex community of Bacteroidetes bacteria on its surface.</title>
        <authorList>
            <person name="Treitli S.C."/>
            <person name="Kolisko M."/>
            <person name="Husnik F."/>
            <person name="Keeling P."/>
            <person name="Hampl V."/>
        </authorList>
    </citation>
    <scope>NUCLEOTIDE SEQUENCE [LARGE SCALE GENOMIC DNA]</scope>
    <source>
        <strain evidence="2">ST1C</strain>
    </source>
</reference>
<feature type="region of interest" description="Disordered" evidence="1">
    <location>
        <begin position="663"/>
        <end position="685"/>
    </location>
</feature>
<comment type="caution">
    <text evidence="2">The sequence shown here is derived from an EMBL/GenBank/DDBJ whole genome shotgun (WGS) entry which is preliminary data.</text>
</comment>
<feature type="region of interest" description="Disordered" evidence="1">
    <location>
        <begin position="1109"/>
        <end position="1179"/>
    </location>
</feature>
<organism evidence="2 3">
    <name type="scientific">Streblomastix strix</name>
    <dbReference type="NCBI Taxonomy" id="222440"/>
    <lineage>
        <taxon>Eukaryota</taxon>
        <taxon>Metamonada</taxon>
        <taxon>Preaxostyla</taxon>
        <taxon>Oxymonadida</taxon>
        <taxon>Streblomastigidae</taxon>
        <taxon>Streblomastix</taxon>
    </lineage>
</organism>
<proteinExistence type="predicted"/>
<dbReference type="Proteomes" id="UP000324800">
    <property type="component" value="Unassembled WGS sequence"/>
</dbReference>
<accession>A0A5J4X699</accession>
<feature type="compositionally biased region" description="Acidic residues" evidence="1">
    <location>
        <begin position="1116"/>
        <end position="1135"/>
    </location>
</feature>
<gene>
    <name evidence="2" type="ORF">EZS28_001677</name>
</gene>
<sequence length="1428" mass="160235">MTTENLLISLCNPSRKSIFELFNQSKAFAVEDSIALISQKISPCLKPSSIIRSSTSAFTPNLIDLQLKFVNASTALVLFVPDGITPLRAISAAAAKAHVRLEFAPPFPEIPRRTPHTNTFIQQSSKSTSPVTIAALMPYIGSESLAPPSAVAAVDRGWVIRQYLEKKKVEPVWVLITDAELSPGLADALSDYLIGIAAVQKPKIPVIGIGRNLLNKQNRDLQSNEEGDDADTDLENFVHPNFRIIITCSDSGNISSQSFNSSLNNGIQSRPHFLPLTPSDHIGLSNGSGWGSSSKGAINQSSGGNSGIYSVWGSSSSGAGGIRNPALPIEGSEASNEDEAPRLVTQLPRTLLARSLKIVLQFPVSFPILLRHCLSQVFHTTELLELENKYPEFFFVHSFKAFVKNEVENNLQWGGFREKHAIQALPARFLHRIQFHIDQAQQNPELFLQKQRQSGSSYTYKRIAKGRNVRRQIQLLDNQTHDFNQINLNIPSNQVSTNVETYKTYNQFSEQQSKPDNENIKNDVIDGKSLHIKVAKKQRKKPKLISGLDKAAEEETANELISNSGLENNYQENRDLDMVDIQLKKGLRGVDNQQINQKKKILEQKWSTEQMADMLMHWFCRHGGIYTVLPFPFCFAHHYVGHCGIIEKEDTNEYEININQSQISKQQPKIPRSAHINQQNQQEQKDFDFNKKSKNSQGDNIQIETGNLAQINESDVDEDYYFEEIDSNKNIFERTFGESASNVQIKNLVQQPSEILKDRLWTMSLPEKKLETPNMDQITQSILNIGSGYKLDEEIQSQFLEISKIMEQLKPIDNNIINEQKQQIVQDEIEQKNKFIQYSPEEANKIAIQKSIEHIKLIRIAQSQSQLLKESAVAVYGTPTISAFTFCRSVQNSKLFLQNPTQSTQTQQIQIESNARKGNLLYNKEMPRNIGINKISQQLPDINIGYKIWEGTAGSTNYWKGLSVQLRLGLAWMHATLLWREWMNIRTWKLGRQDRSFFGNDDNSDQIWIKLPPYQTLCNSENENGVDSRIEQKQLQNKILNNPAQLSSVHTSAAAMIRAWAICDADLKSSCRLLKRLLKAWERALLKQQKEMLKKSLSFGMGVQLIKENGDNKDEQNEEDKDDDNQSEDDSDSMEADIGQRKISEGSLNNKGKQIIIEDSPQRSQDRFNSFGIKKNNDNIQMRQHSNINEASKSGIQQSSAKQVNEITSVNEAQANNKSIEILLSSVALNIRTAAAAQTLNIPSAPPPFSLIYDVVIAPIYSSKAMTRQAAEIIEQTAGLFLGYYPAHTALIIYCPDSSYLENNIHSIKLNQTIQTTSTKLDNTTSNNMLIASKLPTISIHDLLFGALENESGVLCPITSADIILKDKREKGMQIQSQQWALNGLSIKGGSEAALLGSLSALSDVIEDHILEQQAQNIGGLKVKNQKK</sequence>